<evidence type="ECO:0000313" key="1">
    <source>
        <dbReference type="EMBL" id="CRG84521.1"/>
    </source>
</evidence>
<dbReference type="EMBL" id="CVMT01000001">
    <property type="protein sequence ID" value="CRG84521.1"/>
    <property type="molecule type" value="Genomic_DNA"/>
</dbReference>
<accession>A0A0U1LQB3</accession>
<keyword evidence="2" id="KW-1185">Reference proteome</keyword>
<gene>
    <name evidence="1" type="ORF">PISL3812_01799</name>
</gene>
<protein>
    <submittedName>
        <fullName evidence="1">Uncharacterized protein</fullName>
    </submittedName>
</protein>
<name>A0A0U1LQB3_TALIS</name>
<organism evidence="1 2">
    <name type="scientific">Talaromyces islandicus</name>
    <name type="common">Penicillium islandicum</name>
    <dbReference type="NCBI Taxonomy" id="28573"/>
    <lineage>
        <taxon>Eukaryota</taxon>
        <taxon>Fungi</taxon>
        <taxon>Dikarya</taxon>
        <taxon>Ascomycota</taxon>
        <taxon>Pezizomycotina</taxon>
        <taxon>Eurotiomycetes</taxon>
        <taxon>Eurotiomycetidae</taxon>
        <taxon>Eurotiales</taxon>
        <taxon>Trichocomaceae</taxon>
        <taxon>Talaromyces</taxon>
        <taxon>Talaromyces sect. Islandici</taxon>
    </lineage>
</organism>
<proteinExistence type="predicted"/>
<sequence length="173" mass="19427">MADQGTPSSTGFDAPHSLTYSLAFKYNGEDKWLDIDGYGNIDSPFKLSKSGRYTISLEFRSIPDSEDKAAAWRVSGQVAGRDYMGIFSGRGSNIIHIQCNQTGWFQHKGHDFIEPVEHIVMGSGCYLNGGTTYEILVIFDDVGICLEPQDPDLIHLEYIREFQRNLTFYVKVA</sequence>
<evidence type="ECO:0000313" key="2">
    <source>
        <dbReference type="Proteomes" id="UP000054383"/>
    </source>
</evidence>
<reference evidence="1 2" key="1">
    <citation type="submission" date="2015-04" db="EMBL/GenBank/DDBJ databases">
        <authorList>
            <person name="Syromyatnikov M.Y."/>
            <person name="Popov V.N."/>
        </authorList>
    </citation>
    <scope>NUCLEOTIDE SEQUENCE [LARGE SCALE GENOMIC DNA]</scope>
    <source>
        <strain evidence="1">WF-38-12</strain>
    </source>
</reference>
<dbReference type="Proteomes" id="UP000054383">
    <property type="component" value="Unassembled WGS sequence"/>
</dbReference>
<dbReference type="AlphaFoldDB" id="A0A0U1LQB3"/>